<evidence type="ECO:0000256" key="4">
    <source>
        <dbReference type="ARBA" id="ARBA00022989"/>
    </source>
</evidence>
<evidence type="ECO:0000256" key="1">
    <source>
        <dbReference type="ARBA" id="ARBA00004651"/>
    </source>
</evidence>
<dbReference type="Proteomes" id="UP000273854">
    <property type="component" value="Unassembled WGS sequence"/>
</dbReference>
<evidence type="ECO:0000313" key="8">
    <source>
        <dbReference type="EMBL" id="RMT80063.1"/>
    </source>
</evidence>
<organism evidence="8 9">
    <name type="scientific">Pseudomonas viridiflava</name>
    <name type="common">Phytomonas viridiflava</name>
    <dbReference type="NCBI Taxonomy" id="33069"/>
    <lineage>
        <taxon>Bacteria</taxon>
        <taxon>Pseudomonadati</taxon>
        <taxon>Pseudomonadota</taxon>
        <taxon>Gammaproteobacteria</taxon>
        <taxon>Pseudomonadales</taxon>
        <taxon>Pseudomonadaceae</taxon>
        <taxon>Pseudomonas</taxon>
    </lineage>
</organism>
<dbReference type="AlphaFoldDB" id="A0A3M5P7R6"/>
<evidence type="ECO:0000256" key="5">
    <source>
        <dbReference type="ARBA" id="ARBA00023136"/>
    </source>
</evidence>
<evidence type="ECO:0000256" key="6">
    <source>
        <dbReference type="SAM" id="Phobius"/>
    </source>
</evidence>
<feature type="domain" description="Cardiolipin synthase N-terminal" evidence="7">
    <location>
        <begin position="18"/>
        <end position="59"/>
    </location>
</feature>
<feature type="transmembrane region" description="Helical" evidence="6">
    <location>
        <begin position="6"/>
        <end position="28"/>
    </location>
</feature>
<proteinExistence type="predicted"/>
<dbReference type="GO" id="GO:0005886">
    <property type="term" value="C:plasma membrane"/>
    <property type="evidence" value="ECO:0007669"/>
    <property type="project" value="UniProtKB-SubCell"/>
</dbReference>
<dbReference type="EMBL" id="RBTP01000048">
    <property type="protein sequence ID" value="RMT80063.1"/>
    <property type="molecule type" value="Genomic_DNA"/>
</dbReference>
<gene>
    <name evidence="8" type="ORF">ALP40_00974</name>
</gene>
<reference evidence="8 9" key="1">
    <citation type="submission" date="2018-08" db="EMBL/GenBank/DDBJ databases">
        <title>Recombination of ecologically and evolutionarily significant loci maintains genetic cohesion in the Pseudomonas syringae species complex.</title>
        <authorList>
            <person name="Dillon M."/>
            <person name="Thakur S."/>
            <person name="Almeida R.N.D."/>
            <person name="Weir B.S."/>
            <person name="Guttman D.S."/>
        </authorList>
    </citation>
    <scope>NUCLEOTIDE SEQUENCE [LARGE SCALE GENOMIC DNA]</scope>
    <source>
        <strain evidence="8 9">ICMP 19473</strain>
    </source>
</reference>
<accession>A0A3M5P7R6</accession>
<keyword evidence="4 6" id="KW-1133">Transmembrane helix</keyword>
<comment type="subcellular location">
    <subcellularLocation>
        <location evidence="1">Cell membrane</location>
        <topology evidence="1">Multi-pass membrane protein</topology>
    </subcellularLocation>
</comment>
<feature type="transmembrane region" description="Helical" evidence="6">
    <location>
        <begin position="40"/>
        <end position="58"/>
    </location>
</feature>
<keyword evidence="5 6" id="KW-0472">Membrane</keyword>
<protein>
    <recommendedName>
        <fullName evidence="7">Cardiolipin synthase N-terminal domain-containing protein</fullName>
    </recommendedName>
</protein>
<dbReference type="InterPro" id="IPR027379">
    <property type="entry name" value="CLS_N"/>
</dbReference>
<keyword evidence="3 6" id="KW-0812">Transmembrane</keyword>
<keyword evidence="2" id="KW-1003">Cell membrane</keyword>
<dbReference type="Pfam" id="PF13396">
    <property type="entry name" value="PLDc_N"/>
    <property type="match status" value="1"/>
</dbReference>
<sequence length="75" mass="8040">MMEAFNVFWIAAVIIVLALDAWLIYSVWRSTKSSGTKIGWTVLILALPIVGAGIWGVSGPRGVVEAPTSNEHSKG</sequence>
<name>A0A3M5P7R6_PSEVI</name>
<evidence type="ECO:0000259" key="7">
    <source>
        <dbReference type="Pfam" id="PF13396"/>
    </source>
</evidence>
<comment type="caution">
    <text evidence="8">The sequence shown here is derived from an EMBL/GenBank/DDBJ whole genome shotgun (WGS) entry which is preliminary data.</text>
</comment>
<evidence type="ECO:0000256" key="2">
    <source>
        <dbReference type="ARBA" id="ARBA00022475"/>
    </source>
</evidence>
<evidence type="ECO:0000256" key="3">
    <source>
        <dbReference type="ARBA" id="ARBA00022692"/>
    </source>
</evidence>
<evidence type="ECO:0000313" key="9">
    <source>
        <dbReference type="Proteomes" id="UP000273854"/>
    </source>
</evidence>